<dbReference type="GO" id="GO:0003676">
    <property type="term" value="F:nucleic acid binding"/>
    <property type="evidence" value="ECO:0007669"/>
    <property type="project" value="InterPro"/>
</dbReference>
<dbReference type="OrthoDB" id="6146984at2759"/>
<dbReference type="InterPro" id="IPR038717">
    <property type="entry name" value="Tc1-like_DDE_dom"/>
</dbReference>
<dbReference type="InterPro" id="IPR002481">
    <property type="entry name" value="FUR"/>
</dbReference>
<dbReference type="Pfam" id="PF01475">
    <property type="entry name" value="FUR"/>
    <property type="match status" value="1"/>
</dbReference>
<dbReference type="EMBL" id="JAIZAY010000766">
    <property type="protein sequence ID" value="KAJ8017979.1"/>
    <property type="molecule type" value="Genomic_DNA"/>
</dbReference>
<name>A0A9Q0YAT9_HOLLE</name>
<dbReference type="InterPro" id="IPR009057">
    <property type="entry name" value="Homeodomain-like_sf"/>
</dbReference>
<dbReference type="PANTHER" id="PTHR23022:SF135">
    <property type="entry name" value="SI:DKEY-77F5.3"/>
    <property type="match status" value="1"/>
</dbReference>
<dbReference type="Pfam" id="PF13358">
    <property type="entry name" value="DDE_3"/>
    <property type="match status" value="1"/>
</dbReference>
<organism evidence="2 3">
    <name type="scientific">Holothuria leucospilota</name>
    <name type="common">Black long sea cucumber</name>
    <name type="synonym">Mertensiothuria leucospilota</name>
    <dbReference type="NCBI Taxonomy" id="206669"/>
    <lineage>
        <taxon>Eukaryota</taxon>
        <taxon>Metazoa</taxon>
        <taxon>Echinodermata</taxon>
        <taxon>Eleutherozoa</taxon>
        <taxon>Echinozoa</taxon>
        <taxon>Holothuroidea</taxon>
        <taxon>Aspidochirotacea</taxon>
        <taxon>Aspidochirotida</taxon>
        <taxon>Holothuriidae</taxon>
        <taxon>Holothuria</taxon>
    </lineage>
</organism>
<reference evidence="2" key="1">
    <citation type="submission" date="2021-10" db="EMBL/GenBank/DDBJ databases">
        <title>Tropical sea cucumber genome reveals ecological adaptation and Cuvierian tubules defense mechanism.</title>
        <authorList>
            <person name="Chen T."/>
        </authorList>
    </citation>
    <scope>NUCLEOTIDE SEQUENCE</scope>
    <source>
        <strain evidence="2">Nanhai2018</strain>
        <tissue evidence="2">Muscle</tissue>
    </source>
</reference>
<dbReference type="Proteomes" id="UP001152320">
    <property type="component" value="Unassembled WGS sequence"/>
</dbReference>
<dbReference type="PANTHER" id="PTHR23022">
    <property type="entry name" value="TRANSPOSABLE ELEMENT-RELATED"/>
    <property type="match status" value="1"/>
</dbReference>
<protein>
    <submittedName>
        <fullName evidence="2">Transposable element Tcb2 transposase</fullName>
    </submittedName>
</protein>
<dbReference type="InterPro" id="IPR036388">
    <property type="entry name" value="WH-like_DNA-bd_sf"/>
</dbReference>
<evidence type="ECO:0000313" key="2">
    <source>
        <dbReference type="EMBL" id="KAJ8017979.1"/>
    </source>
</evidence>
<dbReference type="InterPro" id="IPR052338">
    <property type="entry name" value="Transposase_5"/>
</dbReference>
<dbReference type="Gene3D" id="3.30.420.10">
    <property type="entry name" value="Ribonuclease H-like superfamily/Ribonuclease H"/>
    <property type="match status" value="1"/>
</dbReference>
<proteinExistence type="predicted"/>
<dbReference type="SUPFAM" id="SSF46689">
    <property type="entry name" value="Homeodomain-like"/>
    <property type="match status" value="1"/>
</dbReference>
<accession>A0A9Q0YAT9</accession>
<dbReference type="InterPro" id="IPR036397">
    <property type="entry name" value="RNaseH_sf"/>
</dbReference>
<feature type="domain" description="Tc1-like transposase DDE" evidence="1">
    <location>
        <begin position="152"/>
        <end position="298"/>
    </location>
</feature>
<dbReference type="GO" id="GO:0003700">
    <property type="term" value="F:DNA-binding transcription factor activity"/>
    <property type="evidence" value="ECO:0007669"/>
    <property type="project" value="InterPro"/>
</dbReference>
<dbReference type="Gene3D" id="1.10.10.10">
    <property type="entry name" value="Winged helix-like DNA-binding domain superfamily/Winged helix DNA-binding domain"/>
    <property type="match status" value="1"/>
</dbReference>
<keyword evidence="3" id="KW-1185">Reference proteome</keyword>
<gene>
    <name evidence="2" type="ORF">HOLleu_44286</name>
</gene>
<evidence type="ECO:0000313" key="3">
    <source>
        <dbReference type="Proteomes" id="UP001152320"/>
    </source>
</evidence>
<evidence type="ECO:0000259" key="1">
    <source>
        <dbReference type="Pfam" id="PF13358"/>
    </source>
</evidence>
<comment type="caution">
    <text evidence="2">The sequence shown here is derived from an EMBL/GenBank/DDBJ whole genome shotgun (WGS) entry which is preliminary data.</text>
</comment>
<sequence>MGKLNLSVRGRILKYRETGKSVEDILCILKSEGINVSRSGVYRFLKKFQRTKTIQDSVGRGRKSRFTLQHMNIIDRALNENNERTSVDLQKILKTETGEDISTPSIKRLRRKLGWVKTKARYCQLIRKENQASRLDFALWCIRNGESFNDVIFSDESTIELDCHANMVFWKPHLARSNDVYADSVRKILKPKPKHPAKLHVWAGISKRGKTNICIFDGIMNADFYKTIIDEALLPFIKDAFPDGKCRFQQDNDPKHTSKKIQQHLRESCVNWWRTPAESPDLNPIENVWHELKHHLRKGWWRQQQLENNWSWVQGSSQDFIEHWVMGSPGAQDTA</sequence>
<dbReference type="AlphaFoldDB" id="A0A9Q0YAT9"/>